<feature type="repeat" description="PPR" evidence="2">
    <location>
        <begin position="547"/>
        <end position="581"/>
    </location>
</feature>
<dbReference type="PANTHER" id="PTHR47926">
    <property type="entry name" value="PENTATRICOPEPTIDE REPEAT-CONTAINING PROTEIN"/>
    <property type="match status" value="1"/>
</dbReference>
<evidence type="ECO:0000256" key="1">
    <source>
        <dbReference type="ARBA" id="ARBA00022737"/>
    </source>
</evidence>
<evidence type="ECO:0008006" key="5">
    <source>
        <dbReference type="Google" id="ProtNLM"/>
    </source>
</evidence>
<keyword evidence="1" id="KW-0677">Repeat</keyword>
<dbReference type="PANTHER" id="PTHR47926:SF394">
    <property type="entry name" value="REPEAT-LIKE SUPERFAMILY PROTEIN, PUTATIVE-RELATED"/>
    <property type="match status" value="1"/>
</dbReference>
<dbReference type="Gene3D" id="1.25.40.10">
    <property type="entry name" value="Tetratricopeptide repeat domain"/>
    <property type="match status" value="4"/>
</dbReference>
<evidence type="ECO:0000313" key="3">
    <source>
        <dbReference type="EMBL" id="MED6144529.1"/>
    </source>
</evidence>
<feature type="repeat" description="PPR" evidence="2">
    <location>
        <begin position="582"/>
        <end position="617"/>
    </location>
</feature>
<dbReference type="Pfam" id="PF20431">
    <property type="entry name" value="E_motif"/>
    <property type="match status" value="1"/>
</dbReference>
<feature type="repeat" description="PPR" evidence="2">
    <location>
        <begin position="345"/>
        <end position="379"/>
    </location>
</feature>
<evidence type="ECO:0000313" key="4">
    <source>
        <dbReference type="Proteomes" id="UP001341840"/>
    </source>
</evidence>
<dbReference type="InterPro" id="IPR011990">
    <property type="entry name" value="TPR-like_helical_dom_sf"/>
</dbReference>
<feature type="repeat" description="PPR" evidence="2">
    <location>
        <begin position="138"/>
        <end position="172"/>
    </location>
</feature>
<proteinExistence type="predicted"/>
<protein>
    <recommendedName>
        <fullName evidence="5">Chlororespiratory reduction 21</fullName>
    </recommendedName>
</protein>
<dbReference type="InterPro" id="IPR046848">
    <property type="entry name" value="E_motif"/>
</dbReference>
<comment type="caution">
    <text evidence="3">The sequence shown here is derived from an EMBL/GenBank/DDBJ whole genome shotgun (WGS) entry which is preliminary data.</text>
</comment>
<dbReference type="EMBL" id="JASCZI010090667">
    <property type="protein sequence ID" value="MED6144529.1"/>
    <property type="molecule type" value="Genomic_DNA"/>
</dbReference>
<accession>A0ABU6T840</accession>
<feature type="repeat" description="PPR" evidence="2">
    <location>
        <begin position="244"/>
        <end position="278"/>
    </location>
</feature>
<reference evidence="3 4" key="1">
    <citation type="journal article" date="2023" name="Plants (Basel)">
        <title>Bridging the Gap: Combining Genomics and Transcriptomics Approaches to Understand Stylosanthes scabra, an Orphan Legume from the Brazilian Caatinga.</title>
        <authorList>
            <person name="Ferreira-Neto J.R.C."/>
            <person name="da Silva M.D."/>
            <person name="Binneck E."/>
            <person name="de Melo N.F."/>
            <person name="da Silva R.H."/>
            <person name="de Melo A.L.T.M."/>
            <person name="Pandolfi V."/>
            <person name="Bustamante F.O."/>
            <person name="Brasileiro-Vidal A.C."/>
            <person name="Benko-Iseppon A.M."/>
        </authorList>
    </citation>
    <scope>NUCLEOTIDE SEQUENCE [LARGE SCALE GENOMIC DNA]</scope>
    <source>
        <tissue evidence="3">Leaves</tissue>
    </source>
</reference>
<feature type="repeat" description="PPR" evidence="2">
    <location>
        <begin position="415"/>
        <end position="449"/>
    </location>
</feature>
<feature type="repeat" description="PPR" evidence="2">
    <location>
        <begin position="213"/>
        <end position="243"/>
    </location>
</feature>
<dbReference type="InterPro" id="IPR046960">
    <property type="entry name" value="PPR_At4g14850-like_plant"/>
</dbReference>
<organism evidence="3 4">
    <name type="scientific">Stylosanthes scabra</name>
    <dbReference type="NCBI Taxonomy" id="79078"/>
    <lineage>
        <taxon>Eukaryota</taxon>
        <taxon>Viridiplantae</taxon>
        <taxon>Streptophyta</taxon>
        <taxon>Embryophyta</taxon>
        <taxon>Tracheophyta</taxon>
        <taxon>Spermatophyta</taxon>
        <taxon>Magnoliopsida</taxon>
        <taxon>eudicotyledons</taxon>
        <taxon>Gunneridae</taxon>
        <taxon>Pentapetalae</taxon>
        <taxon>rosids</taxon>
        <taxon>fabids</taxon>
        <taxon>Fabales</taxon>
        <taxon>Fabaceae</taxon>
        <taxon>Papilionoideae</taxon>
        <taxon>50 kb inversion clade</taxon>
        <taxon>dalbergioids sensu lato</taxon>
        <taxon>Dalbergieae</taxon>
        <taxon>Pterocarpus clade</taxon>
        <taxon>Stylosanthes</taxon>
    </lineage>
</organism>
<gene>
    <name evidence="3" type="ORF">PIB30_016376</name>
</gene>
<dbReference type="InterPro" id="IPR002885">
    <property type="entry name" value="PPR_rpt"/>
</dbReference>
<keyword evidence="4" id="KW-1185">Reference proteome</keyword>
<name>A0ABU6T840_9FABA</name>
<dbReference type="NCBIfam" id="TIGR00756">
    <property type="entry name" value="PPR"/>
    <property type="match status" value="7"/>
</dbReference>
<dbReference type="Proteomes" id="UP001341840">
    <property type="component" value="Unassembled WGS sequence"/>
</dbReference>
<dbReference type="Pfam" id="PF13041">
    <property type="entry name" value="PPR_2"/>
    <property type="match status" value="2"/>
</dbReference>
<dbReference type="PROSITE" id="PS51375">
    <property type="entry name" value="PPR"/>
    <property type="match status" value="7"/>
</dbReference>
<evidence type="ECO:0000256" key="2">
    <source>
        <dbReference type="PROSITE-ProRule" id="PRU00708"/>
    </source>
</evidence>
<dbReference type="Pfam" id="PF01535">
    <property type="entry name" value="PPR"/>
    <property type="match status" value="6"/>
</dbReference>
<sequence length="772" mass="86426">MLCPNFNQPHLKTVAFWATLTLTDLACPRWTRYAHISSVNSQLITLYHTHTMLFRTKLLTNANAIPSITTTSLFRHLNSPSNLLEARKLHALLLVHGFFHPNLPPHNNSFASQIINAYISFSQINHAYLVFSKLPHKTNVAWNAILRGMLCVGHYTQAIHLYNSMLKQGVVKPDNYTYPIVLKACSSLRAIEYGRWVRETIIFNEVKHNIRPNVYALCSMVDMFAKCGSLEDARKVFDEMPVKDLASWTAMICGAVWNGELAEAVLLFRRMRSEGLKPDSVIVASLLPVCSGLEAAKLGMALQGCAVRSGFDCDLYVSNALIDMYCKCWKPLEARFLFDNMVFRDTVSWSTLISGYSQNCLYRESYELFCRMVNIGLKANAIVVSSVLPAIGKLRLLKHGKEIHNYVLKEGLLLDPIVGSALIDMYSNCGSMKEAETTFEYMSDKDIMLWNSMIAGYNLDGDFDSAFSTLRKTWGTQHRPNSITLVSVLPVCTKLGALRQGKEIHGYAIKSNLILKTNVGNSLIDMYGKCGFLDLGVKVFNQMMAKNVVTYNTIISACGAHGLGGKGLAFYDQMKVVGIRPNKVTFIALLSACSHAGLVEKAWQLYNSMIHDYAIEPDMEHYSCMVDLLGRTGDIDAAYKFITTMPMTPDTNVLGSLLGACRIHNKVEMAEILAEHIFQLNAEDAGHYVLLSNLYASGKQWKNMSKVRSMMKDKGLEKKPASSWIQIGHKIHVFHATSKFHSEFAKVELILDSLVLVMRGEDCLPEEPEPLI</sequence>